<evidence type="ECO:0000313" key="3">
    <source>
        <dbReference type="Proteomes" id="UP000602905"/>
    </source>
</evidence>
<evidence type="ECO:0000256" key="1">
    <source>
        <dbReference type="SAM" id="MobiDB-lite"/>
    </source>
</evidence>
<accession>A0A8H7HMY8</accession>
<dbReference type="Proteomes" id="UP000602905">
    <property type="component" value="Unassembled WGS sequence"/>
</dbReference>
<dbReference type="EMBL" id="JACYCD010000238">
    <property type="protein sequence ID" value="KAF8699478.1"/>
    <property type="molecule type" value="Genomic_DNA"/>
</dbReference>
<dbReference type="AlphaFoldDB" id="A0A8H7HMY8"/>
<name>A0A8H7HMY8_9AGAM</name>
<feature type="region of interest" description="Disordered" evidence="1">
    <location>
        <begin position="324"/>
        <end position="358"/>
    </location>
</feature>
<organism evidence="2 3">
    <name type="scientific">Rhizoctonia solani</name>
    <dbReference type="NCBI Taxonomy" id="456999"/>
    <lineage>
        <taxon>Eukaryota</taxon>
        <taxon>Fungi</taxon>
        <taxon>Dikarya</taxon>
        <taxon>Basidiomycota</taxon>
        <taxon>Agaricomycotina</taxon>
        <taxon>Agaricomycetes</taxon>
        <taxon>Cantharellales</taxon>
        <taxon>Ceratobasidiaceae</taxon>
        <taxon>Rhizoctonia</taxon>
    </lineage>
</organism>
<gene>
    <name evidence="2" type="ORF">RHS03_07168</name>
</gene>
<protein>
    <submittedName>
        <fullName evidence="2">Uncharacterized protein</fullName>
    </submittedName>
</protein>
<proteinExistence type="predicted"/>
<feature type="non-terminal residue" evidence="2">
    <location>
        <position position="358"/>
    </location>
</feature>
<sequence>MRFLQPGPSDHQPLTVEHSGTVIATHIKPDQNGHVLPDVPQPPNSVGMMIDETGISGFASFSSPSNLVEVGSPGTLVYETCRWIAAVETERFSNYILLRNFFRDLANEFISRNLVVSPQTIPASQRGIAPEPVLWHVQGEFGMSYNLEFRDGIPTRIYTYTASADAPPPSRRINSLTLYGGKSYTVLLRFFVIEDAYHGWHCVAAINLEPLWVYPIWPPVEVSDTAGFREMCISLRYPAIVDSVATFQPLPPLQMNTSPFGGEVLESTLPPAPEHAYAFDLGLSPFRYLETAIESPGLVVDSSITLPVNHTSTSTYADSSAVASCSRSVTSRPSNRNRSRPVAPRLRKLAPAPAPARD</sequence>
<reference evidence="2" key="1">
    <citation type="submission" date="2020-09" db="EMBL/GenBank/DDBJ databases">
        <title>Comparative genome analyses of four rice-infecting Rhizoctonia solani isolates reveal extensive enrichment of homogalacturonan modification genes.</title>
        <authorList>
            <person name="Lee D.-Y."/>
            <person name="Jeon J."/>
            <person name="Kim K.-T."/>
            <person name="Cheong K."/>
            <person name="Song H."/>
            <person name="Choi G."/>
            <person name="Ko J."/>
            <person name="Opiyo S.O."/>
            <person name="Zuo S."/>
            <person name="Madhav S."/>
            <person name="Lee Y.-H."/>
            <person name="Wang G.-L."/>
        </authorList>
    </citation>
    <scope>NUCLEOTIDE SEQUENCE</scope>
    <source>
        <strain evidence="2">AG1-IA WGL</strain>
    </source>
</reference>
<feature type="compositionally biased region" description="Low complexity" evidence="1">
    <location>
        <begin position="326"/>
        <end position="344"/>
    </location>
</feature>
<comment type="caution">
    <text evidence="2">The sequence shown here is derived from an EMBL/GenBank/DDBJ whole genome shotgun (WGS) entry which is preliminary data.</text>
</comment>
<evidence type="ECO:0000313" key="2">
    <source>
        <dbReference type="EMBL" id="KAF8699478.1"/>
    </source>
</evidence>